<dbReference type="SUPFAM" id="SSF52047">
    <property type="entry name" value="RNI-like"/>
    <property type="match status" value="1"/>
</dbReference>
<comment type="caution">
    <text evidence="3">The sequence shown here is derived from an EMBL/GenBank/DDBJ whole genome shotgun (WGS) entry which is preliminary data.</text>
</comment>
<dbReference type="AlphaFoldDB" id="A0AAP0HFJ4"/>
<name>A0AAP0HFJ4_9MAGN</name>
<feature type="domain" description="R13L1/DRL21-like LRR repeat region" evidence="2">
    <location>
        <begin position="9"/>
        <end position="91"/>
    </location>
</feature>
<protein>
    <recommendedName>
        <fullName evidence="2">R13L1/DRL21-like LRR repeat region domain-containing protein</fullName>
    </recommendedName>
</protein>
<accession>A0AAP0HFJ4</accession>
<evidence type="ECO:0000259" key="2">
    <source>
        <dbReference type="Pfam" id="PF25019"/>
    </source>
</evidence>
<dbReference type="EMBL" id="JBBNAF010000013">
    <property type="protein sequence ID" value="KAK9086473.1"/>
    <property type="molecule type" value="Genomic_DNA"/>
</dbReference>
<keyword evidence="4" id="KW-1185">Reference proteome</keyword>
<evidence type="ECO:0000313" key="3">
    <source>
        <dbReference type="EMBL" id="KAK9086473.1"/>
    </source>
</evidence>
<gene>
    <name evidence="3" type="ORF">Syun_028867</name>
</gene>
<sequence length="175" mass="20552">MLQLFVMGRSDEQVLRILKPPSNIELLSISLYSGRRFPEWMEMRDPHSSSSFPRLETIKLNWMWKLEEWVLNWRHKKECLPALQHLDIQYCYGLKGLPQLELMTSLKELTISECPKLKFVFHGLRHLTSLQYLRIGECPKVVIPKEELDALVALRGPFLEYIDAELIHEDSTTTT</sequence>
<evidence type="ECO:0000313" key="4">
    <source>
        <dbReference type="Proteomes" id="UP001420932"/>
    </source>
</evidence>
<dbReference type="PANTHER" id="PTHR36766">
    <property type="entry name" value="PLANT BROAD-SPECTRUM MILDEW RESISTANCE PROTEIN RPW8"/>
    <property type="match status" value="1"/>
</dbReference>
<dbReference type="Proteomes" id="UP001420932">
    <property type="component" value="Unassembled WGS sequence"/>
</dbReference>
<proteinExistence type="predicted"/>
<dbReference type="Pfam" id="PF25019">
    <property type="entry name" value="LRR_R13L1-DRL21"/>
    <property type="match status" value="1"/>
</dbReference>
<dbReference type="InterPro" id="IPR056789">
    <property type="entry name" value="LRR_R13L1-DRL21"/>
</dbReference>
<reference evidence="3 4" key="1">
    <citation type="submission" date="2024-01" db="EMBL/GenBank/DDBJ databases">
        <title>Genome assemblies of Stephania.</title>
        <authorList>
            <person name="Yang L."/>
        </authorList>
    </citation>
    <scope>NUCLEOTIDE SEQUENCE [LARGE SCALE GENOMIC DNA]</scope>
    <source>
        <strain evidence="3">YNDBR</strain>
        <tissue evidence="3">Leaf</tissue>
    </source>
</reference>
<dbReference type="PANTHER" id="PTHR36766:SF70">
    <property type="entry name" value="DISEASE RESISTANCE PROTEIN RGA4"/>
    <property type="match status" value="1"/>
</dbReference>
<organism evidence="3 4">
    <name type="scientific">Stephania yunnanensis</name>
    <dbReference type="NCBI Taxonomy" id="152371"/>
    <lineage>
        <taxon>Eukaryota</taxon>
        <taxon>Viridiplantae</taxon>
        <taxon>Streptophyta</taxon>
        <taxon>Embryophyta</taxon>
        <taxon>Tracheophyta</taxon>
        <taxon>Spermatophyta</taxon>
        <taxon>Magnoliopsida</taxon>
        <taxon>Ranunculales</taxon>
        <taxon>Menispermaceae</taxon>
        <taxon>Menispermoideae</taxon>
        <taxon>Cissampelideae</taxon>
        <taxon>Stephania</taxon>
    </lineage>
</organism>
<keyword evidence="1" id="KW-0433">Leucine-rich repeat</keyword>
<dbReference type="Gene3D" id="3.80.10.10">
    <property type="entry name" value="Ribonuclease Inhibitor"/>
    <property type="match status" value="1"/>
</dbReference>
<dbReference type="InterPro" id="IPR032675">
    <property type="entry name" value="LRR_dom_sf"/>
</dbReference>
<evidence type="ECO:0000256" key="1">
    <source>
        <dbReference type="ARBA" id="ARBA00022614"/>
    </source>
</evidence>